<sequence>GCEEQSSAQEERVNEIDLDKISNKENGSESFETEGSVEAGIENAAALSAVASQEETVSKETSKESVEQDSSKTDKGVKNKKEKINKDSFKCNVCQRGHQTRNKLFDHIKQTGHALRVDQPQPEVEEERTGKRGKKNKKDRR</sequence>
<organism evidence="2 3">
    <name type="scientific">Elysia marginata</name>
    <dbReference type="NCBI Taxonomy" id="1093978"/>
    <lineage>
        <taxon>Eukaryota</taxon>
        <taxon>Metazoa</taxon>
        <taxon>Spiralia</taxon>
        <taxon>Lophotrochozoa</taxon>
        <taxon>Mollusca</taxon>
        <taxon>Gastropoda</taxon>
        <taxon>Heterobranchia</taxon>
        <taxon>Euthyneura</taxon>
        <taxon>Panpulmonata</taxon>
        <taxon>Sacoglossa</taxon>
        <taxon>Placobranchoidea</taxon>
        <taxon>Plakobranchidae</taxon>
        <taxon>Elysia</taxon>
    </lineage>
</organism>
<comment type="caution">
    <text evidence="2">The sequence shown here is derived from an EMBL/GenBank/DDBJ whole genome shotgun (WGS) entry which is preliminary data.</text>
</comment>
<evidence type="ECO:0000256" key="1">
    <source>
        <dbReference type="SAM" id="MobiDB-lite"/>
    </source>
</evidence>
<reference evidence="2 3" key="1">
    <citation type="journal article" date="2021" name="Elife">
        <title>Chloroplast acquisition without the gene transfer in kleptoplastic sea slugs, Plakobranchus ocellatus.</title>
        <authorList>
            <person name="Maeda T."/>
            <person name="Takahashi S."/>
            <person name="Yoshida T."/>
            <person name="Shimamura S."/>
            <person name="Takaki Y."/>
            <person name="Nagai Y."/>
            <person name="Toyoda A."/>
            <person name="Suzuki Y."/>
            <person name="Arimoto A."/>
            <person name="Ishii H."/>
            <person name="Satoh N."/>
            <person name="Nishiyama T."/>
            <person name="Hasebe M."/>
            <person name="Maruyama T."/>
            <person name="Minagawa J."/>
            <person name="Obokata J."/>
            <person name="Shigenobu S."/>
        </authorList>
    </citation>
    <scope>NUCLEOTIDE SEQUENCE [LARGE SCALE GENOMIC DNA]</scope>
</reference>
<name>A0AAV4HT49_9GAST</name>
<dbReference type="AlphaFoldDB" id="A0AAV4HT49"/>
<keyword evidence="3" id="KW-1185">Reference proteome</keyword>
<feature type="region of interest" description="Disordered" evidence="1">
    <location>
        <begin position="105"/>
        <end position="141"/>
    </location>
</feature>
<feature type="compositionally biased region" description="Basic and acidic residues" evidence="1">
    <location>
        <begin position="56"/>
        <end position="82"/>
    </location>
</feature>
<gene>
    <name evidence="2" type="ORF">ElyMa_006406900</name>
</gene>
<feature type="region of interest" description="Disordered" evidence="1">
    <location>
        <begin position="1"/>
        <end position="82"/>
    </location>
</feature>
<dbReference type="Proteomes" id="UP000762676">
    <property type="component" value="Unassembled WGS sequence"/>
</dbReference>
<proteinExistence type="predicted"/>
<accession>A0AAV4HT49</accession>
<feature type="non-terminal residue" evidence="2">
    <location>
        <position position="1"/>
    </location>
</feature>
<feature type="compositionally biased region" description="Basic and acidic residues" evidence="1">
    <location>
        <begin position="9"/>
        <end position="27"/>
    </location>
</feature>
<protein>
    <submittedName>
        <fullName evidence="2">Gamma-glutamylcyclotransferase</fullName>
    </submittedName>
</protein>
<dbReference type="EMBL" id="BMAT01012859">
    <property type="protein sequence ID" value="GFS00760.1"/>
    <property type="molecule type" value="Genomic_DNA"/>
</dbReference>
<evidence type="ECO:0000313" key="3">
    <source>
        <dbReference type="Proteomes" id="UP000762676"/>
    </source>
</evidence>
<evidence type="ECO:0000313" key="2">
    <source>
        <dbReference type="EMBL" id="GFS00760.1"/>
    </source>
</evidence>
<feature type="compositionally biased region" description="Basic residues" evidence="1">
    <location>
        <begin position="131"/>
        <end position="141"/>
    </location>
</feature>